<comment type="cofactor">
    <cofactor evidence="1">
        <name>Zn(2+)</name>
        <dbReference type="ChEBI" id="CHEBI:29105"/>
    </cofactor>
</comment>
<comment type="caution">
    <text evidence="5">The sequence shown here is derived from an EMBL/GenBank/DDBJ whole genome shotgun (WGS) entry which is preliminary data.</text>
</comment>
<dbReference type="EMBL" id="BPQQ01000042">
    <property type="protein sequence ID" value="GJE01764.1"/>
    <property type="molecule type" value="Genomic_DNA"/>
</dbReference>
<reference evidence="5" key="2">
    <citation type="submission" date="2021-08" db="EMBL/GenBank/DDBJ databases">
        <authorList>
            <person name="Tani A."/>
            <person name="Ola A."/>
            <person name="Ogura Y."/>
            <person name="Katsura K."/>
            <person name="Hayashi T."/>
        </authorList>
    </citation>
    <scope>NUCLEOTIDE SEQUENCE</scope>
    <source>
        <strain evidence="5">DSM 17168</strain>
    </source>
</reference>
<keyword evidence="3" id="KW-0479">Metal-binding</keyword>
<evidence type="ECO:0000313" key="5">
    <source>
        <dbReference type="EMBL" id="GJE01764.1"/>
    </source>
</evidence>
<keyword evidence="4" id="KW-0862">Zinc</keyword>
<accession>A0ABQ4SJ15</accession>
<keyword evidence="6" id="KW-1185">Reference proteome</keyword>
<name>A0ABQ4SJ15_9HYPH</name>
<dbReference type="Pfam" id="PF05853">
    <property type="entry name" value="BKACE"/>
    <property type="match status" value="1"/>
</dbReference>
<dbReference type="PANTHER" id="PTHR37418">
    <property type="entry name" value="3-KETO-5-AMINOHEXANOATE CLEAVAGE ENZYME-RELATED"/>
    <property type="match status" value="1"/>
</dbReference>
<dbReference type="PANTHER" id="PTHR37418:SF2">
    <property type="entry name" value="3-KETO-5-AMINOHEXANOATE CLEAVAGE ENZYME"/>
    <property type="match status" value="1"/>
</dbReference>
<evidence type="ECO:0000256" key="4">
    <source>
        <dbReference type="ARBA" id="ARBA00022833"/>
    </source>
</evidence>
<evidence type="ECO:0000256" key="2">
    <source>
        <dbReference type="ARBA" id="ARBA00022679"/>
    </source>
</evidence>
<sequence>MPVWIEAALNGPWTRARQPRMPLTVAELVADGIACARAGAAIIHLHAYDPATGLQNDDPDSYAAIIEGIRAVEDVIVYPTLPFVQSADAFRPGAVEARYAAVEALGRRGLLEWGVVDPGSINLVTLAEAAQAQAGSVYLNPGEHILRGLHLAAEHGFVPSYAIYEPGFLRLGAALARAVPGCPAPVYRFMFSDAFTFGYPPRPYALDAQLRLLADAAPGSPWMVAGLGVDIRPLVAEAVARGGHVRVGLEDAPFGTETPNPALVAEAVALVQQAGGRPATAAEVRQAHPAARPPR</sequence>
<dbReference type="InterPro" id="IPR013785">
    <property type="entry name" value="Aldolase_TIM"/>
</dbReference>
<evidence type="ECO:0000313" key="6">
    <source>
        <dbReference type="Proteomes" id="UP001055153"/>
    </source>
</evidence>
<proteinExistence type="predicted"/>
<dbReference type="Proteomes" id="UP001055153">
    <property type="component" value="Unassembled WGS sequence"/>
</dbReference>
<organism evidence="5 6">
    <name type="scientific">Methylobacterium isbiliense</name>
    <dbReference type="NCBI Taxonomy" id="315478"/>
    <lineage>
        <taxon>Bacteria</taxon>
        <taxon>Pseudomonadati</taxon>
        <taxon>Pseudomonadota</taxon>
        <taxon>Alphaproteobacteria</taxon>
        <taxon>Hyphomicrobiales</taxon>
        <taxon>Methylobacteriaceae</taxon>
        <taxon>Methylobacterium</taxon>
    </lineage>
</organism>
<protein>
    <submittedName>
        <fullName evidence="5">3-keto-5-aminohexanoate cleavage enzyme</fullName>
    </submittedName>
</protein>
<reference evidence="5" key="1">
    <citation type="journal article" date="2021" name="Front. Microbiol.">
        <title>Comprehensive Comparative Genomics and Phenotyping of Methylobacterium Species.</title>
        <authorList>
            <person name="Alessa O."/>
            <person name="Ogura Y."/>
            <person name="Fujitani Y."/>
            <person name="Takami H."/>
            <person name="Hayashi T."/>
            <person name="Sahin N."/>
            <person name="Tani A."/>
        </authorList>
    </citation>
    <scope>NUCLEOTIDE SEQUENCE</scope>
    <source>
        <strain evidence="5">DSM 17168</strain>
    </source>
</reference>
<dbReference type="RefSeq" id="WP_238236873.1">
    <property type="nucleotide sequence ID" value="NZ_BPQQ01000042.1"/>
</dbReference>
<dbReference type="Gene3D" id="3.20.20.70">
    <property type="entry name" value="Aldolase class I"/>
    <property type="match status" value="1"/>
</dbReference>
<dbReference type="InterPro" id="IPR008567">
    <property type="entry name" value="BKACE"/>
</dbReference>
<evidence type="ECO:0000256" key="1">
    <source>
        <dbReference type="ARBA" id="ARBA00001947"/>
    </source>
</evidence>
<evidence type="ECO:0000256" key="3">
    <source>
        <dbReference type="ARBA" id="ARBA00022723"/>
    </source>
</evidence>
<gene>
    <name evidence="5" type="primary">kce_3</name>
    <name evidence="5" type="ORF">GMJLKIPL_3700</name>
</gene>
<keyword evidence="2" id="KW-0808">Transferase</keyword>